<comment type="caution">
    <text evidence="2">The sequence shown here is derived from an EMBL/GenBank/DDBJ whole genome shotgun (WGS) entry which is preliminary data.</text>
</comment>
<dbReference type="Proteomes" id="UP001066276">
    <property type="component" value="Chromosome 4_2"/>
</dbReference>
<sequence>MGASNWTQQCSAPLIQGCVRSVIMGGCGTAQQRGGGPRRLCLRACRECRAAARTGSATRGQQMPRAALQWKRNSRPGSIAPGTGRMTLPPGADPHRTYRSPAAAH</sequence>
<name>A0AAV7SF25_PLEWA</name>
<reference evidence="2" key="1">
    <citation type="journal article" date="2022" name="bioRxiv">
        <title>Sequencing and chromosome-scale assembly of the giantPleurodeles waltlgenome.</title>
        <authorList>
            <person name="Brown T."/>
            <person name="Elewa A."/>
            <person name="Iarovenko S."/>
            <person name="Subramanian E."/>
            <person name="Araus A.J."/>
            <person name="Petzold A."/>
            <person name="Susuki M."/>
            <person name="Suzuki K.-i.T."/>
            <person name="Hayashi T."/>
            <person name="Toyoda A."/>
            <person name="Oliveira C."/>
            <person name="Osipova E."/>
            <person name="Leigh N.D."/>
            <person name="Simon A."/>
            <person name="Yun M.H."/>
        </authorList>
    </citation>
    <scope>NUCLEOTIDE SEQUENCE</scope>
    <source>
        <strain evidence="2">20211129_DDA</strain>
        <tissue evidence="2">Liver</tissue>
    </source>
</reference>
<organism evidence="2 3">
    <name type="scientific">Pleurodeles waltl</name>
    <name type="common">Iberian ribbed newt</name>
    <dbReference type="NCBI Taxonomy" id="8319"/>
    <lineage>
        <taxon>Eukaryota</taxon>
        <taxon>Metazoa</taxon>
        <taxon>Chordata</taxon>
        <taxon>Craniata</taxon>
        <taxon>Vertebrata</taxon>
        <taxon>Euteleostomi</taxon>
        <taxon>Amphibia</taxon>
        <taxon>Batrachia</taxon>
        <taxon>Caudata</taxon>
        <taxon>Salamandroidea</taxon>
        <taxon>Salamandridae</taxon>
        <taxon>Pleurodelinae</taxon>
        <taxon>Pleurodeles</taxon>
    </lineage>
</organism>
<protein>
    <submittedName>
        <fullName evidence="2">Uncharacterized protein</fullName>
    </submittedName>
</protein>
<dbReference type="AlphaFoldDB" id="A0AAV7SF25"/>
<accession>A0AAV7SF25</accession>
<evidence type="ECO:0000256" key="1">
    <source>
        <dbReference type="SAM" id="MobiDB-lite"/>
    </source>
</evidence>
<gene>
    <name evidence="2" type="ORF">NDU88_003150</name>
</gene>
<proteinExistence type="predicted"/>
<keyword evidence="3" id="KW-1185">Reference proteome</keyword>
<evidence type="ECO:0000313" key="2">
    <source>
        <dbReference type="EMBL" id="KAJ1162683.1"/>
    </source>
</evidence>
<feature type="region of interest" description="Disordered" evidence="1">
    <location>
        <begin position="53"/>
        <end position="105"/>
    </location>
</feature>
<dbReference type="EMBL" id="JANPWB010000008">
    <property type="protein sequence ID" value="KAJ1162683.1"/>
    <property type="molecule type" value="Genomic_DNA"/>
</dbReference>
<evidence type="ECO:0000313" key="3">
    <source>
        <dbReference type="Proteomes" id="UP001066276"/>
    </source>
</evidence>